<dbReference type="EMBL" id="FCOI02000013">
    <property type="protein sequence ID" value="SAK67066.1"/>
    <property type="molecule type" value="Genomic_DNA"/>
</dbReference>
<feature type="transmembrane region" description="Helical" evidence="1">
    <location>
        <begin position="64"/>
        <end position="83"/>
    </location>
</feature>
<keyword evidence="3" id="KW-1185">Reference proteome</keyword>
<evidence type="ECO:0000313" key="3">
    <source>
        <dbReference type="Proteomes" id="UP000054624"/>
    </source>
</evidence>
<keyword evidence="1" id="KW-0812">Transmembrane</keyword>
<name>A0A158BBB8_9BURK</name>
<accession>A0A158BBB8</accession>
<dbReference type="RefSeq" id="WP_061161739.1">
    <property type="nucleotide sequence ID" value="NZ_FCOI02000013.1"/>
</dbReference>
<feature type="transmembrane region" description="Helical" evidence="1">
    <location>
        <begin position="6"/>
        <end position="24"/>
    </location>
</feature>
<keyword evidence="1" id="KW-0472">Membrane</keyword>
<evidence type="ECO:0000256" key="1">
    <source>
        <dbReference type="SAM" id="Phobius"/>
    </source>
</evidence>
<reference evidence="3" key="1">
    <citation type="submission" date="2016-01" db="EMBL/GenBank/DDBJ databases">
        <authorList>
            <person name="Peeters Charlotte."/>
        </authorList>
    </citation>
    <scope>NUCLEOTIDE SEQUENCE [LARGE SCALE GENOMIC DNA]</scope>
</reference>
<protein>
    <submittedName>
        <fullName evidence="2">Uncharacterized protein</fullName>
    </submittedName>
</protein>
<dbReference type="Proteomes" id="UP000054624">
    <property type="component" value="Unassembled WGS sequence"/>
</dbReference>
<feature type="transmembrane region" description="Helical" evidence="1">
    <location>
        <begin position="31"/>
        <end position="52"/>
    </location>
</feature>
<dbReference type="STRING" id="1777137.AWB76_03920"/>
<keyword evidence="1" id="KW-1133">Transmembrane helix</keyword>
<gene>
    <name evidence="2" type="ORF">AWB76_03920</name>
</gene>
<sequence length="86" mass="9608">MTIPASVYCIWNVAILVACAWLMSRRNQARAWIVLLSPLLAGVIWNIAALRWLGYDKVATSEQLVMVGITIVLGGLIFLRRPLVTR</sequence>
<proteinExistence type="predicted"/>
<dbReference type="AlphaFoldDB" id="A0A158BBB8"/>
<evidence type="ECO:0000313" key="2">
    <source>
        <dbReference type="EMBL" id="SAK67066.1"/>
    </source>
</evidence>
<organism evidence="2 3">
    <name type="scientific">Caballeronia temeraria</name>
    <dbReference type="NCBI Taxonomy" id="1777137"/>
    <lineage>
        <taxon>Bacteria</taxon>
        <taxon>Pseudomonadati</taxon>
        <taxon>Pseudomonadota</taxon>
        <taxon>Betaproteobacteria</taxon>
        <taxon>Burkholderiales</taxon>
        <taxon>Burkholderiaceae</taxon>
        <taxon>Caballeronia</taxon>
    </lineage>
</organism>